<dbReference type="GO" id="GO:0015297">
    <property type="term" value="F:antiporter activity"/>
    <property type="evidence" value="ECO:0007669"/>
    <property type="project" value="InterPro"/>
</dbReference>
<dbReference type="GO" id="GO:0015105">
    <property type="term" value="F:arsenite transmembrane transporter activity"/>
    <property type="evidence" value="ECO:0007669"/>
    <property type="project" value="TreeGrafter"/>
</dbReference>
<dbReference type="PANTHER" id="PTHR43057:SF1">
    <property type="entry name" value="ARSENICAL-RESISTANCE PROTEIN 3"/>
    <property type="match status" value="1"/>
</dbReference>
<protein>
    <recommendedName>
        <fullName evidence="4">Arsenical-resistance protein</fullName>
    </recommendedName>
</protein>
<evidence type="ECO:0008006" key="4">
    <source>
        <dbReference type="Google" id="ProtNLM"/>
    </source>
</evidence>
<dbReference type="PANTHER" id="PTHR43057">
    <property type="entry name" value="ARSENITE EFFLUX TRANSPORTER"/>
    <property type="match status" value="1"/>
</dbReference>
<dbReference type="AlphaFoldDB" id="X1U2H4"/>
<name>X1U2H4_9ZZZZ</name>
<dbReference type="InterPro" id="IPR004706">
    <property type="entry name" value="Arsenical-R_Acr3"/>
</dbReference>
<keyword evidence="2" id="KW-1133">Transmembrane helix</keyword>
<dbReference type="EMBL" id="BARW01016690">
    <property type="protein sequence ID" value="GAI94000.1"/>
    <property type="molecule type" value="Genomic_DNA"/>
</dbReference>
<evidence type="ECO:0000256" key="1">
    <source>
        <dbReference type="ARBA" id="ARBA00022448"/>
    </source>
</evidence>
<proteinExistence type="predicted"/>
<gene>
    <name evidence="3" type="ORF">S12H4_29000</name>
</gene>
<feature type="transmembrane region" description="Helical" evidence="2">
    <location>
        <begin position="15"/>
        <end position="33"/>
    </location>
</feature>
<evidence type="ECO:0000313" key="3">
    <source>
        <dbReference type="EMBL" id="GAI94000.1"/>
    </source>
</evidence>
<keyword evidence="2" id="KW-0812">Transmembrane</keyword>
<sequence>MQDKERKLGIWERYLTVWVALCIVGGTLLGRMLPITAELLAKLEVAHISIPIAICL</sequence>
<keyword evidence="1" id="KW-0813">Transport</keyword>
<comment type="caution">
    <text evidence="3">The sequence shown here is derived from an EMBL/GenBank/DDBJ whole genome shotgun (WGS) entry which is preliminary data.</text>
</comment>
<reference evidence="3" key="1">
    <citation type="journal article" date="2014" name="Front. Microbiol.">
        <title>High frequency of phylogenetically diverse reductive dehalogenase-homologous genes in deep subseafloor sedimentary metagenomes.</title>
        <authorList>
            <person name="Kawai M."/>
            <person name="Futagami T."/>
            <person name="Toyoda A."/>
            <person name="Takaki Y."/>
            <person name="Nishi S."/>
            <person name="Hori S."/>
            <person name="Arai W."/>
            <person name="Tsubouchi T."/>
            <person name="Morono Y."/>
            <person name="Uchiyama I."/>
            <person name="Ito T."/>
            <person name="Fujiyama A."/>
            <person name="Inagaki F."/>
            <person name="Takami H."/>
        </authorList>
    </citation>
    <scope>NUCLEOTIDE SEQUENCE</scope>
    <source>
        <strain evidence="3">Expedition CK06-06</strain>
    </source>
</reference>
<dbReference type="GO" id="GO:0005886">
    <property type="term" value="C:plasma membrane"/>
    <property type="evidence" value="ECO:0007669"/>
    <property type="project" value="TreeGrafter"/>
</dbReference>
<organism evidence="3">
    <name type="scientific">marine sediment metagenome</name>
    <dbReference type="NCBI Taxonomy" id="412755"/>
    <lineage>
        <taxon>unclassified sequences</taxon>
        <taxon>metagenomes</taxon>
        <taxon>ecological metagenomes</taxon>
    </lineage>
</organism>
<accession>X1U2H4</accession>
<keyword evidence="2" id="KW-0472">Membrane</keyword>
<dbReference type="GO" id="GO:0015104">
    <property type="term" value="F:antimonite transmembrane transporter activity"/>
    <property type="evidence" value="ECO:0007669"/>
    <property type="project" value="TreeGrafter"/>
</dbReference>
<evidence type="ECO:0000256" key="2">
    <source>
        <dbReference type="SAM" id="Phobius"/>
    </source>
</evidence>
<feature type="non-terminal residue" evidence="3">
    <location>
        <position position="56"/>
    </location>
</feature>